<keyword evidence="2" id="KW-0695">RNA-directed DNA polymerase</keyword>
<dbReference type="InterPro" id="IPR000477">
    <property type="entry name" value="RT_dom"/>
</dbReference>
<dbReference type="InterPro" id="IPR043502">
    <property type="entry name" value="DNA/RNA_pol_sf"/>
</dbReference>
<protein>
    <submittedName>
        <fullName evidence="2">Reverse transcriptase</fullName>
    </submittedName>
</protein>
<keyword evidence="2" id="KW-0808">Transferase</keyword>
<keyword evidence="3" id="KW-1185">Reference proteome</keyword>
<proteinExistence type="predicted"/>
<evidence type="ECO:0000259" key="1">
    <source>
        <dbReference type="Pfam" id="PF00078"/>
    </source>
</evidence>
<sequence>MMSRMGYCNEWVSIIMKCVRSVTYSVHLNGRDGEEFRPQRGLRQGDPLSPYLFLICAEGFSRLISKAKVEGRLKGTKVGRGNVAVSHLFFADDSMMFGDASTEGASNMNAIIKEYELVSGQLVNFDKSLIYFSKNVDSEIRDQVGGWYLGSEGF</sequence>
<dbReference type="PANTHER" id="PTHR46890">
    <property type="entry name" value="NON-LTR RETROLELEMENT REVERSE TRANSCRIPTASE-LIKE PROTEIN-RELATED"/>
    <property type="match status" value="1"/>
</dbReference>
<evidence type="ECO:0000313" key="2">
    <source>
        <dbReference type="EMBL" id="KAA3474503.1"/>
    </source>
</evidence>
<dbReference type="InterPro" id="IPR052343">
    <property type="entry name" value="Retrotransposon-Effector_Assoc"/>
</dbReference>
<dbReference type="OrthoDB" id="1000610at2759"/>
<gene>
    <name evidence="2" type="ORF">EPI10_024785</name>
</gene>
<name>A0A5B6VZJ6_9ROSI</name>
<dbReference type="GO" id="GO:0003964">
    <property type="term" value="F:RNA-directed DNA polymerase activity"/>
    <property type="evidence" value="ECO:0007669"/>
    <property type="project" value="UniProtKB-KW"/>
</dbReference>
<dbReference type="AlphaFoldDB" id="A0A5B6VZJ6"/>
<dbReference type="Pfam" id="PF00078">
    <property type="entry name" value="RVT_1"/>
    <property type="match status" value="1"/>
</dbReference>
<reference evidence="3" key="1">
    <citation type="journal article" date="2019" name="Plant Biotechnol. J.">
        <title>Genome sequencing of the Australian wild diploid species Gossypium australe highlights disease resistance and delayed gland morphogenesis.</title>
        <authorList>
            <person name="Cai Y."/>
            <person name="Cai X."/>
            <person name="Wang Q."/>
            <person name="Wang P."/>
            <person name="Zhang Y."/>
            <person name="Cai C."/>
            <person name="Xu Y."/>
            <person name="Wang K."/>
            <person name="Zhou Z."/>
            <person name="Wang C."/>
            <person name="Geng S."/>
            <person name="Li B."/>
            <person name="Dong Q."/>
            <person name="Hou Y."/>
            <person name="Wang H."/>
            <person name="Ai P."/>
            <person name="Liu Z."/>
            <person name="Yi F."/>
            <person name="Sun M."/>
            <person name="An G."/>
            <person name="Cheng J."/>
            <person name="Zhang Y."/>
            <person name="Shi Q."/>
            <person name="Xie Y."/>
            <person name="Shi X."/>
            <person name="Chang Y."/>
            <person name="Huang F."/>
            <person name="Chen Y."/>
            <person name="Hong S."/>
            <person name="Mi L."/>
            <person name="Sun Q."/>
            <person name="Zhang L."/>
            <person name="Zhou B."/>
            <person name="Peng R."/>
            <person name="Zhang X."/>
            <person name="Liu F."/>
        </authorList>
    </citation>
    <scope>NUCLEOTIDE SEQUENCE [LARGE SCALE GENOMIC DNA]</scope>
    <source>
        <strain evidence="3">cv. PA1801</strain>
    </source>
</reference>
<feature type="domain" description="Reverse transcriptase" evidence="1">
    <location>
        <begin position="16"/>
        <end position="131"/>
    </location>
</feature>
<dbReference type="SUPFAM" id="SSF56672">
    <property type="entry name" value="DNA/RNA polymerases"/>
    <property type="match status" value="1"/>
</dbReference>
<dbReference type="EMBL" id="SMMG02000005">
    <property type="protein sequence ID" value="KAA3474503.1"/>
    <property type="molecule type" value="Genomic_DNA"/>
</dbReference>
<dbReference type="PANTHER" id="PTHR46890:SF48">
    <property type="entry name" value="RNA-DIRECTED DNA POLYMERASE"/>
    <property type="match status" value="1"/>
</dbReference>
<dbReference type="Proteomes" id="UP000325315">
    <property type="component" value="Unassembled WGS sequence"/>
</dbReference>
<comment type="caution">
    <text evidence="2">The sequence shown here is derived from an EMBL/GenBank/DDBJ whole genome shotgun (WGS) entry which is preliminary data.</text>
</comment>
<accession>A0A5B6VZJ6</accession>
<evidence type="ECO:0000313" key="3">
    <source>
        <dbReference type="Proteomes" id="UP000325315"/>
    </source>
</evidence>
<organism evidence="2 3">
    <name type="scientific">Gossypium australe</name>
    <dbReference type="NCBI Taxonomy" id="47621"/>
    <lineage>
        <taxon>Eukaryota</taxon>
        <taxon>Viridiplantae</taxon>
        <taxon>Streptophyta</taxon>
        <taxon>Embryophyta</taxon>
        <taxon>Tracheophyta</taxon>
        <taxon>Spermatophyta</taxon>
        <taxon>Magnoliopsida</taxon>
        <taxon>eudicotyledons</taxon>
        <taxon>Gunneridae</taxon>
        <taxon>Pentapetalae</taxon>
        <taxon>rosids</taxon>
        <taxon>malvids</taxon>
        <taxon>Malvales</taxon>
        <taxon>Malvaceae</taxon>
        <taxon>Malvoideae</taxon>
        <taxon>Gossypium</taxon>
    </lineage>
</organism>
<keyword evidence="2" id="KW-0548">Nucleotidyltransferase</keyword>